<dbReference type="AlphaFoldDB" id="A0ABD2BIG5"/>
<accession>A0ABD2BIG5</accession>
<comment type="caution">
    <text evidence="1">The sequence shown here is derived from an EMBL/GenBank/DDBJ whole genome shotgun (WGS) entry which is preliminary data.</text>
</comment>
<dbReference type="EMBL" id="JAYRBN010000075">
    <property type="protein sequence ID" value="KAL2732533.1"/>
    <property type="molecule type" value="Genomic_DNA"/>
</dbReference>
<evidence type="ECO:0000313" key="2">
    <source>
        <dbReference type="Proteomes" id="UP001607303"/>
    </source>
</evidence>
<sequence length="59" mass="6955">MFLNFSLGYPRIETYGGFVASIFFPSSTYASFNYTFLVQHQRYLESNSRIPIKIWTTFV</sequence>
<proteinExistence type="predicted"/>
<organism evidence="1 2">
    <name type="scientific">Vespula maculifrons</name>
    <name type="common">Eastern yellow jacket</name>
    <name type="synonym">Wasp</name>
    <dbReference type="NCBI Taxonomy" id="7453"/>
    <lineage>
        <taxon>Eukaryota</taxon>
        <taxon>Metazoa</taxon>
        <taxon>Ecdysozoa</taxon>
        <taxon>Arthropoda</taxon>
        <taxon>Hexapoda</taxon>
        <taxon>Insecta</taxon>
        <taxon>Pterygota</taxon>
        <taxon>Neoptera</taxon>
        <taxon>Endopterygota</taxon>
        <taxon>Hymenoptera</taxon>
        <taxon>Apocrita</taxon>
        <taxon>Aculeata</taxon>
        <taxon>Vespoidea</taxon>
        <taxon>Vespidae</taxon>
        <taxon>Vespinae</taxon>
        <taxon>Vespula</taxon>
    </lineage>
</organism>
<keyword evidence="2" id="KW-1185">Reference proteome</keyword>
<dbReference type="Proteomes" id="UP001607303">
    <property type="component" value="Unassembled WGS sequence"/>
</dbReference>
<name>A0ABD2BIG5_VESMC</name>
<evidence type="ECO:0000313" key="1">
    <source>
        <dbReference type="EMBL" id="KAL2732533.1"/>
    </source>
</evidence>
<protein>
    <submittedName>
        <fullName evidence="1">Uncharacterized protein</fullName>
    </submittedName>
</protein>
<reference evidence="1 2" key="1">
    <citation type="journal article" date="2024" name="Ann. Entomol. Soc. Am.">
        <title>Genomic analyses of the southern and eastern yellowjacket wasps (Hymenoptera: Vespidae) reveal evolutionary signatures of social life.</title>
        <authorList>
            <person name="Catto M.A."/>
            <person name="Caine P.B."/>
            <person name="Orr S.E."/>
            <person name="Hunt B.G."/>
            <person name="Goodisman M.A.D."/>
        </authorList>
    </citation>
    <scope>NUCLEOTIDE SEQUENCE [LARGE SCALE GENOMIC DNA]</scope>
    <source>
        <strain evidence="1">232</strain>
        <tissue evidence="1">Head and thorax</tissue>
    </source>
</reference>
<gene>
    <name evidence="1" type="ORF">V1477_014774</name>
</gene>